<sequence>MVGMPRGRRESFISHAGEHERRSSTPSSDDNYRHVRQGSVPGHSSMEPQHYDDSSEFWSSQVARHHRLSLPFPPGSDLTSFRGPYPHPQRDHLSQTAASSWQPHGHGTPLSAVSDQHHRSLAYRQASSPSKREFSDHYSRHPSAGFDGSATVSDLNLRPGSIGSQPFARSDGRSSDYGPTDESTAAFHRRSSSSGSLSKGYSPSVPPSAFPSGGSTTARGVYPGDHGSVGSGPPASLYGSSAPASGFVSARSSRSPKSGSLQNVVPGSDSGSPSFGALERFSSQPYGTASKAASSFGKAGTILPGQNPGATAFGARTRIHSGGGSVPPASGSGCSLYQHPYSSDRSTTLESMGDSRDMSPAGPTFFNDPGSDYGGSPSRPISRTMRATPILPPPSTSSLPPPPLHSEEKIILPPLNTAVPPRPRWR</sequence>
<proteinExistence type="predicted"/>
<accession>A0ACD0P4B6</accession>
<gene>
    <name evidence="1" type="ORF">IE53DRAFT_248548</name>
</gene>
<reference evidence="1 2" key="1">
    <citation type="journal article" date="2018" name="Mol. Biol. Evol.">
        <title>Broad Genomic Sampling Reveals a Smut Pathogenic Ancestry of the Fungal Clade Ustilaginomycotina.</title>
        <authorList>
            <person name="Kijpornyongpan T."/>
            <person name="Mondo S.J."/>
            <person name="Barry K."/>
            <person name="Sandor L."/>
            <person name="Lee J."/>
            <person name="Lipzen A."/>
            <person name="Pangilinan J."/>
            <person name="LaButti K."/>
            <person name="Hainaut M."/>
            <person name="Henrissat B."/>
            <person name="Grigoriev I.V."/>
            <person name="Spatafora J.W."/>
            <person name="Aime M.C."/>
        </authorList>
    </citation>
    <scope>NUCLEOTIDE SEQUENCE [LARGE SCALE GENOMIC DNA]</scope>
    <source>
        <strain evidence="1 2">SA 807</strain>
    </source>
</reference>
<protein>
    <submittedName>
        <fullName evidence="1">Uncharacterized protein</fullName>
    </submittedName>
</protein>
<keyword evidence="2" id="KW-1185">Reference proteome</keyword>
<evidence type="ECO:0000313" key="2">
    <source>
        <dbReference type="Proteomes" id="UP000245626"/>
    </source>
</evidence>
<organism evidence="1 2">
    <name type="scientific">Violaceomyces palustris</name>
    <dbReference type="NCBI Taxonomy" id="1673888"/>
    <lineage>
        <taxon>Eukaryota</taxon>
        <taxon>Fungi</taxon>
        <taxon>Dikarya</taxon>
        <taxon>Basidiomycota</taxon>
        <taxon>Ustilaginomycotina</taxon>
        <taxon>Ustilaginomycetes</taxon>
        <taxon>Violaceomycetales</taxon>
        <taxon>Violaceomycetaceae</taxon>
        <taxon>Violaceomyces</taxon>
    </lineage>
</organism>
<name>A0ACD0P4B6_9BASI</name>
<dbReference type="EMBL" id="KZ819756">
    <property type="protein sequence ID" value="PWN52831.1"/>
    <property type="molecule type" value="Genomic_DNA"/>
</dbReference>
<dbReference type="Proteomes" id="UP000245626">
    <property type="component" value="Unassembled WGS sequence"/>
</dbReference>
<evidence type="ECO:0000313" key="1">
    <source>
        <dbReference type="EMBL" id="PWN52831.1"/>
    </source>
</evidence>